<gene>
    <name evidence="2" type="ORF">AFUS01_LOCUS13758</name>
</gene>
<dbReference type="GO" id="GO:0005886">
    <property type="term" value="C:plasma membrane"/>
    <property type="evidence" value="ECO:0007669"/>
    <property type="project" value="TreeGrafter"/>
</dbReference>
<proteinExistence type="predicted"/>
<feature type="non-terminal residue" evidence="2">
    <location>
        <position position="217"/>
    </location>
</feature>
<evidence type="ECO:0000313" key="2">
    <source>
        <dbReference type="EMBL" id="CAG7724758.1"/>
    </source>
</evidence>
<dbReference type="OrthoDB" id="6475849at2759"/>
<feature type="domain" description="Peptidase M13 C-terminal" evidence="1">
    <location>
        <begin position="9"/>
        <end position="214"/>
    </location>
</feature>
<keyword evidence="3" id="KW-1185">Reference proteome</keyword>
<dbReference type="PANTHER" id="PTHR11733:SF133">
    <property type="entry name" value="PHOSPHATE-REGULATING NEUTRAL ENDOPEPTIDASE PHEX"/>
    <property type="match status" value="1"/>
</dbReference>
<dbReference type="CDD" id="cd08662">
    <property type="entry name" value="M13"/>
    <property type="match status" value="1"/>
</dbReference>
<accession>A0A8J2NZ66</accession>
<dbReference type="GO" id="GO:0016485">
    <property type="term" value="P:protein processing"/>
    <property type="evidence" value="ECO:0007669"/>
    <property type="project" value="TreeGrafter"/>
</dbReference>
<dbReference type="InterPro" id="IPR018497">
    <property type="entry name" value="Peptidase_M13_C"/>
</dbReference>
<name>A0A8J2NZ66_9HEXA</name>
<dbReference type="GO" id="GO:0004222">
    <property type="term" value="F:metalloendopeptidase activity"/>
    <property type="evidence" value="ECO:0007669"/>
    <property type="project" value="InterPro"/>
</dbReference>
<comment type="caution">
    <text evidence="2">The sequence shown here is derived from an EMBL/GenBank/DDBJ whole genome shotgun (WGS) entry which is preliminary data.</text>
</comment>
<protein>
    <recommendedName>
        <fullName evidence="1">Peptidase M13 C-terminal domain-containing protein</fullName>
    </recommendedName>
</protein>
<dbReference type="AlphaFoldDB" id="A0A8J2NZ66"/>
<dbReference type="Pfam" id="PF01431">
    <property type="entry name" value="Peptidase_M13"/>
    <property type="match status" value="1"/>
</dbReference>
<sequence>WLTYPGVVNAFYIPQYNSITFPAGILQPPLYRSRGPESINYGGIGVVIGHEITHGFDDQGSQFDDEGNAKDWWTEEILRRFLEKAQCIIDQYSGFETEVGNVNGDLTSGENIADNGGVRQSYLAYQNWIKNNNGGQEELRLPGLEQITPDQLFFLGYGNIWCESITLEALQNQLLGDPHSPARFRVLGALHNSATFAEKWGCPVGSPMNPSDKCVLW</sequence>
<dbReference type="PROSITE" id="PS51885">
    <property type="entry name" value="NEPRILYSIN"/>
    <property type="match status" value="1"/>
</dbReference>
<evidence type="ECO:0000259" key="1">
    <source>
        <dbReference type="Pfam" id="PF01431"/>
    </source>
</evidence>
<reference evidence="2" key="1">
    <citation type="submission" date="2021-06" db="EMBL/GenBank/DDBJ databases">
        <authorList>
            <person name="Hodson N. C."/>
            <person name="Mongue J. A."/>
            <person name="Jaron S. K."/>
        </authorList>
    </citation>
    <scope>NUCLEOTIDE SEQUENCE</scope>
</reference>
<dbReference type="PANTHER" id="PTHR11733">
    <property type="entry name" value="ZINC METALLOPROTEASE FAMILY M13 NEPRILYSIN-RELATED"/>
    <property type="match status" value="1"/>
</dbReference>
<dbReference type="InterPro" id="IPR000718">
    <property type="entry name" value="Peptidase_M13"/>
</dbReference>
<dbReference type="Proteomes" id="UP000708208">
    <property type="component" value="Unassembled WGS sequence"/>
</dbReference>
<evidence type="ECO:0000313" key="3">
    <source>
        <dbReference type="Proteomes" id="UP000708208"/>
    </source>
</evidence>
<organism evidence="2 3">
    <name type="scientific">Allacma fusca</name>
    <dbReference type="NCBI Taxonomy" id="39272"/>
    <lineage>
        <taxon>Eukaryota</taxon>
        <taxon>Metazoa</taxon>
        <taxon>Ecdysozoa</taxon>
        <taxon>Arthropoda</taxon>
        <taxon>Hexapoda</taxon>
        <taxon>Collembola</taxon>
        <taxon>Symphypleona</taxon>
        <taxon>Sminthuridae</taxon>
        <taxon>Allacma</taxon>
    </lineage>
</organism>
<dbReference type="EMBL" id="CAJVCH010113412">
    <property type="protein sequence ID" value="CAG7724758.1"/>
    <property type="molecule type" value="Genomic_DNA"/>
</dbReference>